<evidence type="ECO:0000256" key="4">
    <source>
        <dbReference type="ARBA" id="ARBA00011738"/>
    </source>
</evidence>
<comment type="cofactor">
    <cofactor evidence="2">
        <name>Mn(2+)</name>
        <dbReference type="ChEBI" id="CHEBI:29035"/>
    </cofactor>
</comment>
<sequence length="209" mass="23473">MTQDRPSPPAAPVVSPDAERRARLADLFHEAGMLRHTPRSGYAFLGSGSESVAEHSYRMSVIGFALARLAGADAGRVLQLCLFHDLHEARTGDFNYVNHRYNSCRAREALADAVDGTGLEADILGALDEFEARETLEARLARDADQLDLICNLKAELDKGNAFAAQWLESAVQRLQTPWARELAEELLAADHNRWWYGRVDRQWWVNRE</sequence>
<dbReference type="EC" id="3.1.3.89" evidence="5"/>
<comment type="cofactor">
    <cofactor evidence="3">
        <name>Co(2+)</name>
        <dbReference type="ChEBI" id="CHEBI:48828"/>
    </cofactor>
</comment>
<gene>
    <name evidence="9" type="ORF">H9784_03070</name>
</gene>
<evidence type="ECO:0000256" key="5">
    <source>
        <dbReference type="ARBA" id="ARBA00012964"/>
    </source>
</evidence>
<comment type="subunit">
    <text evidence="4">Homodimer.</text>
</comment>
<name>A0A9D2HLT3_9BACT</name>
<dbReference type="EMBL" id="DWZD01000019">
    <property type="protein sequence ID" value="HJA78542.1"/>
    <property type="molecule type" value="Genomic_DNA"/>
</dbReference>
<dbReference type="SMART" id="SM00471">
    <property type="entry name" value="HDc"/>
    <property type="match status" value="1"/>
</dbReference>
<dbReference type="GO" id="GO:0002953">
    <property type="term" value="F:5'-deoxynucleotidase activity"/>
    <property type="evidence" value="ECO:0007669"/>
    <property type="project" value="UniProtKB-EC"/>
</dbReference>
<dbReference type="InterPro" id="IPR003607">
    <property type="entry name" value="HD/PDEase_dom"/>
</dbReference>
<dbReference type="InterPro" id="IPR006674">
    <property type="entry name" value="HD_domain"/>
</dbReference>
<proteinExistence type="predicted"/>
<reference evidence="9" key="1">
    <citation type="journal article" date="2021" name="PeerJ">
        <title>Extensive microbial diversity within the chicken gut microbiome revealed by metagenomics and culture.</title>
        <authorList>
            <person name="Gilroy R."/>
            <person name="Ravi A."/>
            <person name="Getino M."/>
            <person name="Pursley I."/>
            <person name="Horton D.L."/>
            <person name="Alikhan N.F."/>
            <person name="Baker D."/>
            <person name="Gharbi K."/>
            <person name="Hall N."/>
            <person name="Watson M."/>
            <person name="Adriaenssens E.M."/>
            <person name="Foster-Nyarko E."/>
            <person name="Jarju S."/>
            <person name="Secka A."/>
            <person name="Antonio M."/>
            <person name="Oren A."/>
            <person name="Chaudhuri R.R."/>
            <person name="La Ragione R."/>
            <person name="Hildebrand F."/>
            <person name="Pallen M.J."/>
        </authorList>
    </citation>
    <scope>NUCLEOTIDE SEQUENCE</scope>
    <source>
        <strain evidence="9">5032</strain>
    </source>
</reference>
<evidence type="ECO:0000259" key="8">
    <source>
        <dbReference type="SMART" id="SM00471"/>
    </source>
</evidence>
<dbReference type="InterPro" id="IPR039356">
    <property type="entry name" value="YfbR/HDDC2"/>
</dbReference>
<keyword evidence="6" id="KW-0479">Metal-binding</keyword>
<dbReference type="Gene3D" id="1.10.3210.10">
    <property type="entry name" value="Hypothetical protein af1432"/>
    <property type="match status" value="1"/>
</dbReference>
<dbReference type="SUPFAM" id="SSF109604">
    <property type="entry name" value="HD-domain/PDEase-like"/>
    <property type="match status" value="1"/>
</dbReference>
<dbReference type="PANTHER" id="PTHR11845">
    <property type="entry name" value="5'-DEOXYNUCLEOTIDASE HDDC2"/>
    <property type="match status" value="1"/>
</dbReference>
<dbReference type="Pfam" id="PF13023">
    <property type="entry name" value="HD_3"/>
    <property type="match status" value="1"/>
</dbReference>
<evidence type="ECO:0000313" key="10">
    <source>
        <dbReference type="Proteomes" id="UP000823821"/>
    </source>
</evidence>
<dbReference type="PANTHER" id="PTHR11845:SF13">
    <property type="entry name" value="5'-DEOXYNUCLEOTIDASE HDDC2"/>
    <property type="match status" value="1"/>
</dbReference>
<evidence type="ECO:0000256" key="2">
    <source>
        <dbReference type="ARBA" id="ARBA00001936"/>
    </source>
</evidence>
<evidence type="ECO:0000256" key="7">
    <source>
        <dbReference type="ARBA" id="ARBA00022801"/>
    </source>
</evidence>
<organism evidence="9 10">
    <name type="scientific">Candidatus Desulfovibrio intestinavium</name>
    <dbReference type="NCBI Taxonomy" id="2838534"/>
    <lineage>
        <taxon>Bacteria</taxon>
        <taxon>Pseudomonadati</taxon>
        <taxon>Thermodesulfobacteriota</taxon>
        <taxon>Desulfovibrionia</taxon>
        <taxon>Desulfovibrionales</taxon>
        <taxon>Desulfovibrionaceae</taxon>
        <taxon>Desulfovibrio</taxon>
    </lineage>
</organism>
<evidence type="ECO:0000256" key="3">
    <source>
        <dbReference type="ARBA" id="ARBA00001941"/>
    </source>
</evidence>
<dbReference type="Proteomes" id="UP000823821">
    <property type="component" value="Unassembled WGS sequence"/>
</dbReference>
<keyword evidence="7" id="KW-0378">Hydrolase</keyword>
<dbReference type="GO" id="GO:0046872">
    <property type="term" value="F:metal ion binding"/>
    <property type="evidence" value="ECO:0007669"/>
    <property type="project" value="UniProtKB-KW"/>
</dbReference>
<protein>
    <recommendedName>
        <fullName evidence="5">5'-deoxynucleotidase</fullName>
        <ecNumber evidence="5">3.1.3.89</ecNumber>
    </recommendedName>
</protein>
<evidence type="ECO:0000256" key="1">
    <source>
        <dbReference type="ARBA" id="ARBA00001638"/>
    </source>
</evidence>
<evidence type="ECO:0000256" key="6">
    <source>
        <dbReference type="ARBA" id="ARBA00022723"/>
    </source>
</evidence>
<accession>A0A9D2HLT3</accession>
<comment type="caution">
    <text evidence="9">The sequence shown here is derived from an EMBL/GenBank/DDBJ whole genome shotgun (WGS) entry which is preliminary data.</text>
</comment>
<comment type="catalytic activity">
    <reaction evidence="1">
        <text>a 2'-deoxyribonucleoside 5'-phosphate + H2O = a 2'-deoxyribonucleoside + phosphate</text>
        <dbReference type="Rhea" id="RHEA:36167"/>
        <dbReference type="ChEBI" id="CHEBI:15377"/>
        <dbReference type="ChEBI" id="CHEBI:18274"/>
        <dbReference type="ChEBI" id="CHEBI:43474"/>
        <dbReference type="ChEBI" id="CHEBI:65317"/>
        <dbReference type="EC" id="3.1.3.89"/>
    </reaction>
</comment>
<feature type="domain" description="HD/PDEase" evidence="8">
    <location>
        <begin position="48"/>
        <end position="159"/>
    </location>
</feature>
<evidence type="ECO:0000313" key="9">
    <source>
        <dbReference type="EMBL" id="HJA78542.1"/>
    </source>
</evidence>
<dbReference type="AlphaFoldDB" id="A0A9D2HLT3"/>
<reference evidence="9" key="2">
    <citation type="submission" date="2021-04" db="EMBL/GenBank/DDBJ databases">
        <authorList>
            <person name="Gilroy R."/>
        </authorList>
    </citation>
    <scope>NUCLEOTIDE SEQUENCE</scope>
    <source>
        <strain evidence="9">5032</strain>
    </source>
</reference>
<dbReference type="GO" id="GO:0005737">
    <property type="term" value="C:cytoplasm"/>
    <property type="evidence" value="ECO:0007669"/>
    <property type="project" value="TreeGrafter"/>
</dbReference>